<dbReference type="AlphaFoldDB" id="A0A8S1PD33"/>
<comment type="caution">
    <text evidence="2">The sequence shown here is derived from an EMBL/GenBank/DDBJ whole genome shotgun (WGS) entry which is preliminary data.</text>
</comment>
<dbReference type="EMBL" id="CAJJDM010000117">
    <property type="protein sequence ID" value="CAD8101120.1"/>
    <property type="molecule type" value="Genomic_DNA"/>
</dbReference>
<reference evidence="2" key="1">
    <citation type="submission" date="2021-01" db="EMBL/GenBank/DDBJ databases">
        <authorList>
            <consortium name="Genoscope - CEA"/>
            <person name="William W."/>
        </authorList>
    </citation>
    <scope>NUCLEOTIDE SEQUENCE</scope>
</reference>
<evidence type="ECO:0000313" key="3">
    <source>
        <dbReference type="Proteomes" id="UP000688137"/>
    </source>
</evidence>
<keyword evidence="3" id="KW-1185">Reference proteome</keyword>
<dbReference type="Proteomes" id="UP000688137">
    <property type="component" value="Unassembled WGS sequence"/>
</dbReference>
<evidence type="ECO:0000313" key="2">
    <source>
        <dbReference type="EMBL" id="CAD8101120.1"/>
    </source>
</evidence>
<feature type="region of interest" description="Disordered" evidence="1">
    <location>
        <begin position="161"/>
        <end position="183"/>
    </location>
</feature>
<proteinExistence type="predicted"/>
<sequence>MDCNCLQGVQKMNMLQIKQEDFELSGTIEQLIELLNQMEKEIQEDVVVNGLNGQAQIGVPLSEFKFRIENENDIFNRQIEVQDDLITHFQYQLITLYDRVDKCQARLKEIEYTLLVAEEDLRYDKELVDKHRIILQEEIDFFDWMMKYTQSVIIEEHAKGNNVDSKNEQSRQVFSFDSKLGTH</sequence>
<evidence type="ECO:0000256" key="1">
    <source>
        <dbReference type="SAM" id="MobiDB-lite"/>
    </source>
</evidence>
<gene>
    <name evidence="2" type="ORF">PPRIM_AZ9-3.1.T1140119</name>
</gene>
<name>A0A8S1PD33_PARPR</name>
<organism evidence="2 3">
    <name type="scientific">Paramecium primaurelia</name>
    <dbReference type="NCBI Taxonomy" id="5886"/>
    <lineage>
        <taxon>Eukaryota</taxon>
        <taxon>Sar</taxon>
        <taxon>Alveolata</taxon>
        <taxon>Ciliophora</taxon>
        <taxon>Intramacronucleata</taxon>
        <taxon>Oligohymenophorea</taxon>
        <taxon>Peniculida</taxon>
        <taxon>Parameciidae</taxon>
        <taxon>Paramecium</taxon>
    </lineage>
</organism>
<protein>
    <submittedName>
        <fullName evidence="2">Uncharacterized protein</fullName>
    </submittedName>
</protein>
<accession>A0A8S1PD33</accession>